<dbReference type="GO" id="GO:0006487">
    <property type="term" value="P:protein N-linked glycosylation"/>
    <property type="evidence" value="ECO:0007669"/>
    <property type="project" value="TreeGrafter"/>
</dbReference>
<name>A0A1D1ZYG5_AUXPR</name>
<dbReference type="EMBL" id="GDKF01006640">
    <property type="protein sequence ID" value="JAT71982.1"/>
    <property type="molecule type" value="Transcribed_RNA"/>
</dbReference>
<dbReference type="GO" id="GO:0000136">
    <property type="term" value="C:mannan polymerase complex"/>
    <property type="evidence" value="ECO:0007669"/>
    <property type="project" value="TreeGrafter"/>
</dbReference>
<feature type="region of interest" description="Disordered" evidence="1">
    <location>
        <begin position="1"/>
        <end position="48"/>
    </location>
</feature>
<evidence type="ECO:0000256" key="1">
    <source>
        <dbReference type="SAM" id="MobiDB-lite"/>
    </source>
</evidence>
<organism evidence="2">
    <name type="scientific">Auxenochlorella protothecoides</name>
    <name type="common">Green microalga</name>
    <name type="synonym">Chlorella protothecoides</name>
    <dbReference type="NCBI Taxonomy" id="3075"/>
    <lineage>
        <taxon>Eukaryota</taxon>
        <taxon>Viridiplantae</taxon>
        <taxon>Chlorophyta</taxon>
        <taxon>core chlorophytes</taxon>
        <taxon>Trebouxiophyceae</taxon>
        <taxon>Chlorellales</taxon>
        <taxon>Chlorellaceae</taxon>
        <taxon>Auxenochlorella</taxon>
    </lineage>
</organism>
<dbReference type="SUPFAM" id="SSF53448">
    <property type="entry name" value="Nucleotide-diphospho-sugar transferases"/>
    <property type="match status" value="1"/>
</dbReference>
<gene>
    <name evidence="2" type="ORF">g.13039</name>
</gene>
<proteinExistence type="predicted"/>
<dbReference type="InterPro" id="IPR029063">
    <property type="entry name" value="SAM-dependent_MTases_sf"/>
</dbReference>
<dbReference type="InterPro" id="IPR039367">
    <property type="entry name" value="Och1-like"/>
</dbReference>
<dbReference type="Pfam" id="PF04488">
    <property type="entry name" value="Gly_transf_sug"/>
    <property type="match status" value="1"/>
</dbReference>
<dbReference type="InterPro" id="IPR007577">
    <property type="entry name" value="GlycoTrfase_DXD_sugar-bd_CS"/>
</dbReference>
<dbReference type="InterPro" id="IPR029044">
    <property type="entry name" value="Nucleotide-diphossugar_trans"/>
</dbReference>
<sequence>MRGADSQGWTSVGAFPKETGSQHAGARSHGSGDRGASPPTRTPRIPPTIHQMLGLFEPDWRRPRHGPIDPLRLDFPGLSADARAAMRSWQVLNPRHAYRLWDAADVEALVAAHYPALLPAWRALPHAVERADLGRYLVVHRHGGVYADADVAALQPMDEVLRPGDALVAAWENVIPLGEVAEREFGRHAQLLQWWFAAEAGHPALAALAARVAAAANVTFYANPRRDTIERSGPGPFTDEVLRAAVAAPRGGAAVGAPTVTVLPQVAAGFQWTDGARSLLPRSSLHLFTGSWKEKPVKDGPVKEGEELWNVQRSEGEGQAGGSEQQPGELPTPAKPLYEADYVPPGVTPLLPTTCLEEPRFVVLHHGLGLGVPGDQVDAGLALMRFGALGPGGDVSTPSRTLRAFFEACERHQRARTGARDAAPATLVDVGAGYGMLALAAAARGYRVRAFEAAPHAAQALHASIAHNGFQGRVTLVEGVLRPNPAEEPASGAPTRGDAPLVCLSPRGEAAAHGYAGEGGGFQADDARNGTRAALQGCPAGQPRAAVHRAPSALGGLGTDLAGLRLNAWSWGGRLAQELAPALARAGLPPVLLELPGGPRDVPPGQESAALALAALYRAGYVHARHWGDACRARWDAERAALLDGLLGGGNLDGTEARGCALTEPELGVLASLSWHQNATEVYLVTGVA</sequence>
<evidence type="ECO:0000313" key="2">
    <source>
        <dbReference type="EMBL" id="JAT71982.1"/>
    </source>
</evidence>
<dbReference type="PANTHER" id="PTHR31834">
    <property type="entry name" value="INITIATION-SPECIFIC ALPHA-1,6-MANNOSYLTRANSFERASE"/>
    <property type="match status" value="1"/>
</dbReference>
<dbReference type="Gene3D" id="3.90.550.20">
    <property type="match status" value="1"/>
</dbReference>
<dbReference type="PANTHER" id="PTHR31834:SF1">
    <property type="entry name" value="INITIATION-SPECIFIC ALPHA-1,6-MANNOSYLTRANSFERASE"/>
    <property type="match status" value="1"/>
</dbReference>
<accession>A0A1D1ZYG5</accession>
<dbReference type="AlphaFoldDB" id="A0A1D1ZYG5"/>
<feature type="region of interest" description="Disordered" evidence="1">
    <location>
        <begin position="315"/>
        <end position="336"/>
    </location>
</feature>
<dbReference type="SUPFAM" id="SSF53335">
    <property type="entry name" value="S-adenosyl-L-methionine-dependent methyltransferases"/>
    <property type="match status" value="1"/>
</dbReference>
<protein>
    <submittedName>
        <fullName evidence="2">Uncharacterized protein</fullName>
    </submittedName>
</protein>
<dbReference type="Gene3D" id="3.40.50.150">
    <property type="entry name" value="Vaccinia Virus protein VP39"/>
    <property type="match status" value="1"/>
</dbReference>
<dbReference type="GO" id="GO:0000009">
    <property type="term" value="F:alpha-1,6-mannosyltransferase activity"/>
    <property type="evidence" value="ECO:0007669"/>
    <property type="project" value="InterPro"/>
</dbReference>
<reference evidence="2" key="1">
    <citation type="submission" date="2015-08" db="EMBL/GenBank/DDBJ databases">
        <authorList>
            <person name="Babu N.S."/>
            <person name="Beckwith C.J."/>
            <person name="Beseler K.G."/>
            <person name="Brison A."/>
            <person name="Carone J.V."/>
            <person name="Caskin T.P."/>
            <person name="Diamond M."/>
            <person name="Durham M.E."/>
            <person name="Foxe J.M."/>
            <person name="Go M."/>
            <person name="Henderson B.A."/>
            <person name="Jones I.B."/>
            <person name="McGettigan J.A."/>
            <person name="Micheletti S.J."/>
            <person name="Nasrallah M.E."/>
            <person name="Ortiz D."/>
            <person name="Piller C.R."/>
            <person name="Privatt S.R."/>
            <person name="Schneider S.L."/>
            <person name="Sharp S."/>
            <person name="Smith T.C."/>
            <person name="Stanton J.D."/>
            <person name="Ullery H.E."/>
            <person name="Wilson R.J."/>
            <person name="Serrano M.G."/>
            <person name="Buck G."/>
            <person name="Lee V."/>
            <person name="Wang Y."/>
            <person name="Carvalho R."/>
            <person name="Voegtly L."/>
            <person name="Shi R."/>
            <person name="Duckworth R."/>
            <person name="Johnson A."/>
            <person name="Loviza R."/>
            <person name="Walstead R."/>
            <person name="Shah Z."/>
            <person name="Kiflezghi M."/>
            <person name="Wade K."/>
            <person name="Ball S.L."/>
            <person name="Bradley K.W."/>
            <person name="Asai D.J."/>
            <person name="Bowman C.A."/>
            <person name="Russell D.A."/>
            <person name="Pope W.H."/>
            <person name="Jacobs-Sera D."/>
            <person name="Hendrix R.W."/>
            <person name="Hatfull G.F."/>
        </authorList>
    </citation>
    <scope>NUCLEOTIDE SEQUENCE</scope>
</reference>